<feature type="domain" description="AB hydrolase-1" evidence="6">
    <location>
        <begin position="14"/>
        <end position="231"/>
    </location>
</feature>
<keyword evidence="1 5" id="KW-0719">Serine esterase</keyword>
<comment type="subunit">
    <text evidence="5">Monomer.</text>
</comment>
<dbReference type="GO" id="GO:0005737">
    <property type="term" value="C:cytoplasm"/>
    <property type="evidence" value="ECO:0007669"/>
    <property type="project" value="UniProtKB-SubCell"/>
</dbReference>
<evidence type="ECO:0000256" key="5">
    <source>
        <dbReference type="HAMAP-Rule" id="MF_01260"/>
    </source>
</evidence>
<keyword evidence="2 5" id="KW-0963">Cytoplasm</keyword>
<dbReference type="SUPFAM" id="SSF53474">
    <property type="entry name" value="alpha/beta-Hydrolases"/>
    <property type="match status" value="1"/>
</dbReference>
<dbReference type="PANTHER" id="PTHR43194">
    <property type="entry name" value="HYDROLASE ALPHA/BETA FOLD FAMILY"/>
    <property type="match status" value="1"/>
</dbReference>
<dbReference type="Pfam" id="PF12697">
    <property type="entry name" value="Abhydrolase_6"/>
    <property type="match status" value="1"/>
</dbReference>
<dbReference type="PANTHER" id="PTHR43194:SF5">
    <property type="entry name" value="PIMELOYL-[ACYL-CARRIER PROTEIN] METHYL ESTER ESTERASE"/>
    <property type="match status" value="1"/>
</dbReference>
<accession>A0A0W0TRQ5</accession>
<evidence type="ECO:0000256" key="1">
    <source>
        <dbReference type="ARBA" id="ARBA00022487"/>
    </source>
</evidence>
<dbReference type="InterPro" id="IPR050228">
    <property type="entry name" value="Carboxylesterase_BioH"/>
</dbReference>
<comment type="similarity">
    <text evidence="5">Belongs to the AB hydrolase superfamily. Carboxylesterase BioH family.</text>
</comment>
<dbReference type="GO" id="GO:0009102">
    <property type="term" value="P:biotin biosynthetic process"/>
    <property type="evidence" value="ECO:0007669"/>
    <property type="project" value="UniProtKB-UniRule"/>
</dbReference>
<feature type="binding site" evidence="5">
    <location>
        <position position="20"/>
    </location>
    <ligand>
        <name>substrate</name>
    </ligand>
</feature>
<reference evidence="7 8" key="1">
    <citation type="submission" date="2015-11" db="EMBL/GenBank/DDBJ databases">
        <title>Genomic analysis of 38 Legionella species identifies large and diverse effector repertoires.</title>
        <authorList>
            <person name="Burstein D."/>
            <person name="Amaro F."/>
            <person name="Zusman T."/>
            <person name="Lifshitz Z."/>
            <person name="Cohen O."/>
            <person name="Gilbert J.A."/>
            <person name="Pupko T."/>
            <person name="Shuman H.A."/>
            <person name="Segal G."/>
        </authorList>
    </citation>
    <scope>NUCLEOTIDE SEQUENCE [LARGE SCALE GENOMIC DNA]</scope>
    <source>
        <strain evidence="7 8">SE-32A-C8</strain>
    </source>
</reference>
<evidence type="ECO:0000256" key="2">
    <source>
        <dbReference type="ARBA" id="ARBA00022490"/>
    </source>
</evidence>
<dbReference type="Proteomes" id="UP000054773">
    <property type="component" value="Unassembled WGS sequence"/>
</dbReference>
<dbReference type="Gene3D" id="3.40.50.1820">
    <property type="entry name" value="alpha/beta hydrolase"/>
    <property type="match status" value="1"/>
</dbReference>
<evidence type="ECO:0000313" key="8">
    <source>
        <dbReference type="Proteomes" id="UP000054773"/>
    </source>
</evidence>
<dbReference type="STRING" id="448.Lery_1244"/>
<evidence type="ECO:0000313" key="7">
    <source>
        <dbReference type="EMBL" id="KTC98190.1"/>
    </source>
</evidence>
<dbReference type="EMBL" id="LNYA01000023">
    <property type="protein sequence ID" value="KTC98190.1"/>
    <property type="molecule type" value="Genomic_DNA"/>
</dbReference>
<dbReference type="PATRIC" id="fig|448.7.peg.1302"/>
<comment type="catalytic activity">
    <reaction evidence="5">
        <text>6-carboxyhexanoyl-[ACP] methyl ester + H2O = 6-carboxyhexanoyl-[ACP] + methanol + H(+)</text>
        <dbReference type="Rhea" id="RHEA:42700"/>
        <dbReference type="Rhea" id="RHEA-COMP:9955"/>
        <dbReference type="Rhea" id="RHEA-COMP:10186"/>
        <dbReference type="ChEBI" id="CHEBI:15377"/>
        <dbReference type="ChEBI" id="CHEBI:15378"/>
        <dbReference type="ChEBI" id="CHEBI:17790"/>
        <dbReference type="ChEBI" id="CHEBI:78846"/>
        <dbReference type="ChEBI" id="CHEBI:82735"/>
        <dbReference type="EC" id="3.1.1.85"/>
    </reaction>
</comment>
<dbReference type="InterPro" id="IPR029058">
    <property type="entry name" value="AB_hydrolase_fold"/>
</dbReference>
<keyword evidence="3 5" id="KW-0093">Biotin biosynthesis</keyword>
<feature type="active site" evidence="5">
    <location>
        <position position="220"/>
    </location>
</feature>
<sequence>MTLSIQTRGKGPALVLLHGWGFDHRVFEPLAAALLSHFTVYLIDLPGFGRTPLMDWAAFKKQLLKALPRQFAVSGWSMGGLYAMRLAIEEPERVSHLMVTASSPRFIRSAHWPGVEKQVFEGFLSNLSRDPEQTMRDFVTLQARHQSLMTLIPDKVSIEALQQGLEILKEWDLRDALLDYKKPACFVFGRLDAITPRLTMDAMVEKYPDFHYRLFQKAAHMPFLSHQDDYLQLLYEFLL</sequence>
<name>A0A0W0TRQ5_LEGER</name>
<dbReference type="AlphaFoldDB" id="A0A0W0TRQ5"/>
<feature type="binding site" evidence="5">
    <location>
        <position position="220"/>
    </location>
    <ligand>
        <name>substrate</name>
    </ligand>
</feature>
<dbReference type="OrthoDB" id="9780744at2"/>
<comment type="subcellular location">
    <subcellularLocation>
        <location evidence="5">Cytoplasm</location>
    </subcellularLocation>
</comment>
<organism evidence="7 8">
    <name type="scientific">Legionella erythra</name>
    <dbReference type="NCBI Taxonomy" id="448"/>
    <lineage>
        <taxon>Bacteria</taxon>
        <taxon>Pseudomonadati</taxon>
        <taxon>Pseudomonadota</taxon>
        <taxon>Gammaproteobacteria</taxon>
        <taxon>Legionellales</taxon>
        <taxon>Legionellaceae</taxon>
        <taxon>Legionella</taxon>
    </lineage>
</organism>
<keyword evidence="4 5" id="KW-0378">Hydrolase</keyword>
<feature type="active site" description="Nucleophile" evidence="5">
    <location>
        <position position="77"/>
    </location>
</feature>
<comment type="function">
    <text evidence="5">The physiological role of BioH is to remove the methyl group introduced by BioC when the pimeloyl moiety is complete. It allows to synthesize pimeloyl-ACP via the fatty acid synthetic pathway through the hydrolysis of the ester bonds of pimeloyl-ACP esters.</text>
</comment>
<gene>
    <name evidence="5 7" type="primary">bioH</name>
    <name evidence="7" type="ORF">Lery_1244</name>
</gene>
<keyword evidence="8" id="KW-1185">Reference proteome</keyword>
<dbReference type="RefSeq" id="WP_058526392.1">
    <property type="nucleotide sequence ID" value="NZ_CAAAHY010000002.1"/>
</dbReference>
<dbReference type="InterPro" id="IPR010076">
    <property type="entry name" value="BioH"/>
</dbReference>
<dbReference type="GO" id="GO:0090499">
    <property type="term" value="F:pimelyl-[acyl-carrier protein] methyl ester esterase activity"/>
    <property type="evidence" value="ECO:0007669"/>
    <property type="project" value="UniProtKB-EC"/>
</dbReference>
<dbReference type="HAMAP" id="MF_01260">
    <property type="entry name" value="Carboxylester"/>
    <property type="match status" value="1"/>
</dbReference>
<comment type="pathway">
    <text evidence="5">Cofactor biosynthesis; biotin biosynthesis.</text>
</comment>
<evidence type="ECO:0000259" key="6">
    <source>
        <dbReference type="Pfam" id="PF12697"/>
    </source>
</evidence>
<feature type="binding site" evidence="5">
    <location>
        <begin position="77"/>
        <end position="78"/>
    </location>
    <ligand>
        <name>substrate</name>
    </ligand>
</feature>
<protein>
    <recommendedName>
        <fullName evidence="5">Pimeloyl-[acyl-carrier protein] methyl ester esterase</fullName>
        <ecNumber evidence="5">3.1.1.85</ecNumber>
    </recommendedName>
    <alternativeName>
        <fullName evidence="5">Biotin synthesis protein BioH</fullName>
    </alternativeName>
    <alternativeName>
        <fullName evidence="5">Carboxylesterase BioH</fullName>
    </alternativeName>
</protein>
<evidence type="ECO:0000256" key="4">
    <source>
        <dbReference type="ARBA" id="ARBA00022801"/>
    </source>
</evidence>
<feature type="binding site" evidence="5">
    <location>
        <begin position="138"/>
        <end position="142"/>
    </location>
    <ligand>
        <name>substrate</name>
    </ligand>
</feature>
<proteinExistence type="inferred from homology"/>
<evidence type="ECO:0000256" key="3">
    <source>
        <dbReference type="ARBA" id="ARBA00022756"/>
    </source>
</evidence>
<comment type="caution">
    <text evidence="7">The sequence shown here is derived from an EMBL/GenBank/DDBJ whole genome shotgun (WGS) entry which is preliminary data.</text>
</comment>
<dbReference type="InterPro" id="IPR000073">
    <property type="entry name" value="AB_hydrolase_1"/>
</dbReference>
<feature type="active site" evidence="5">
    <location>
        <position position="192"/>
    </location>
</feature>
<dbReference type="EC" id="3.1.1.85" evidence="5"/>